<sequence>MNPLSNILLNHGVALALSLSSSASANNAEAPKAIHEMPLDEHRVYTVPVSVARVTTVSFPTPIAAIDAALVTTDGKTAGLFQLAHQPGTAFFSVRSLIKDATTNVNVRWNNKTYVLELKDSAAPVLSLIFQPPPDPRLAASNQQTPVTPVTLLSTLDMAKAYPVLKESQPQAVIEIAYVDHRAKPPVMDHGHFHILLEEAFRFDAQDTLVFRVLLRNTTDSELRYDPGSFMLRVGEQRFNASISDASGVIPPNKDAVAYFAVTGTSSGGRNDLSLQNDFMIVLDAMATPNPDKSQPSSKKGNK</sequence>
<protein>
    <submittedName>
        <fullName evidence="2">Uncharacterized protein</fullName>
    </submittedName>
</protein>
<dbReference type="RefSeq" id="WP_138085536.1">
    <property type="nucleotide sequence ID" value="NZ_VAUV01000005.1"/>
</dbReference>
<evidence type="ECO:0000313" key="3">
    <source>
        <dbReference type="Proteomes" id="UP000306196"/>
    </source>
</evidence>
<accession>A0A5R8KG94</accession>
<gene>
    <name evidence="2" type="ORF">FEM03_07270</name>
</gene>
<keyword evidence="1" id="KW-0732">Signal</keyword>
<dbReference type="EMBL" id="VAUV01000005">
    <property type="protein sequence ID" value="TLD71323.1"/>
    <property type="molecule type" value="Genomic_DNA"/>
</dbReference>
<reference evidence="2 3" key="1">
    <citation type="submission" date="2019-05" db="EMBL/GenBank/DDBJ databases">
        <title>Verrucobacter flavum gen. nov., sp. nov. a new member of the family Verrucomicrobiaceae.</title>
        <authorList>
            <person name="Szuroczki S."/>
            <person name="Abbaszade G."/>
            <person name="Szabo A."/>
            <person name="Felfoldi T."/>
            <person name="Schumann P."/>
            <person name="Boka K."/>
            <person name="Keki Z."/>
            <person name="Toumi M."/>
            <person name="Toth E."/>
        </authorList>
    </citation>
    <scope>NUCLEOTIDE SEQUENCE [LARGE SCALE GENOMIC DNA]</scope>
    <source>
        <strain evidence="2 3">MG-N-17</strain>
    </source>
</reference>
<dbReference type="AlphaFoldDB" id="A0A5R8KG94"/>
<evidence type="ECO:0000313" key="2">
    <source>
        <dbReference type="EMBL" id="TLD71323.1"/>
    </source>
</evidence>
<dbReference type="OrthoDB" id="192273at2"/>
<organism evidence="2 3">
    <name type="scientific">Phragmitibacter flavus</name>
    <dbReference type="NCBI Taxonomy" id="2576071"/>
    <lineage>
        <taxon>Bacteria</taxon>
        <taxon>Pseudomonadati</taxon>
        <taxon>Verrucomicrobiota</taxon>
        <taxon>Verrucomicrobiia</taxon>
        <taxon>Verrucomicrobiales</taxon>
        <taxon>Verrucomicrobiaceae</taxon>
        <taxon>Phragmitibacter</taxon>
    </lineage>
</organism>
<feature type="signal peptide" evidence="1">
    <location>
        <begin position="1"/>
        <end position="25"/>
    </location>
</feature>
<feature type="chain" id="PRO_5024374759" evidence="1">
    <location>
        <begin position="26"/>
        <end position="303"/>
    </location>
</feature>
<keyword evidence="3" id="KW-1185">Reference proteome</keyword>
<dbReference type="Proteomes" id="UP000306196">
    <property type="component" value="Unassembled WGS sequence"/>
</dbReference>
<evidence type="ECO:0000256" key="1">
    <source>
        <dbReference type="SAM" id="SignalP"/>
    </source>
</evidence>
<proteinExistence type="predicted"/>
<name>A0A5R8KG94_9BACT</name>
<comment type="caution">
    <text evidence="2">The sequence shown here is derived from an EMBL/GenBank/DDBJ whole genome shotgun (WGS) entry which is preliminary data.</text>
</comment>